<dbReference type="EMBL" id="VSSQ01061411">
    <property type="protein sequence ID" value="MPN14749.1"/>
    <property type="molecule type" value="Genomic_DNA"/>
</dbReference>
<reference evidence="1" key="1">
    <citation type="submission" date="2019-08" db="EMBL/GenBank/DDBJ databases">
        <authorList>
            <person name="Kucharzyk K."/>
            <person name="Murdoch R.W."/>
            <person name="Higgins S."/>
            <person name="Loffler F."/>
        </authorList>
    </citation>
    <scope>NUCLEOTIDE SEQUENCE</scope>
</reference>
<evidence type="ECO:0000313" key="1">
    <source>
        <dbReference type="EMBL" id="MPN14749.1"/>
    </source>
</evidence>
<gene>
    <name evidence="1" type="ORF">SDC9_162078</name>
</gene>
<dbReference type="AlphaFoldDB" id="A0A645FN37"/>
<comment type="caution">
    <text evidence="1">The sequence shown here is derived from an EMBL/GenBank/DDBJ whole genome shotgun (WGS) entry which is preliminary data.</text>
</comment>
<organism evidence="1">
    <name type="scientific">bioreactor metagenome</name>
    <dbReference type="NCBI Taxonomy" id="1076179"/>
    <lineage>
        <taxon>unclassified sequences</taxon>
        <taxon>metagenomes</taxon>
        <taxon>ecological metagenomes</taxon>
    </lineage>
</organism>
<proteinExistence type="predicted"/>
<name>A0A645FN37_9ZZZZ</name>
<sequence>MVFTLLTGIAKPRPSALLALALAFTMPTSEPLALKRPPPELPGLMAASVWISFIFAFSTVTSRLSALMMPLVAVPRSSPSGLPMAMTSSPTVSMSESPSDAGLRLVASILRTARSLRESDPTSFASCSDSSLRITLIVSAPSTTCLQVTI</sequence>
<accession>A0A645FN37</accession>
<protein>
    <submittedName>
        <fullName evidence="1">Uncharacterized protein</fullName>
    </submittedName>
</protein>